<organism evidence="2 3">
    <name type="scientific">Streptomyces xinghaiensis</name>
    <dbReference type="NCBI Taxonomy" id="1038928"/>
    <lineage>
        <taxon>Bacteria</taxon>
        <taxon>Bacillati</taxon>
        <taxon>Actinomycetota</taxon>
        <taxon>Actinomycetes</taxon>
        <taxon>Kitasatosporales</taxon>
        <taxon>Streptomycetaceae</taxon>
        <taxon>Streptomyces</taxon>
    </lineage>
</organism>
<evidence type="ECO:0000313" key="3">
    <source>
        <dbReference type="Proteomes" id="UP000028058"/>
    </source>
</evidence>
<accession>A0A420UY19</accession>
<feature type="region of interest" description="Disordered" evidence="1">
    <location>
        <begin position="259"/>
        <end position="296"/>
    </location>
</feature>
<protein>
    <submittedName>
        <fullName evidence="2">Uncharacterized protein</fullName>
    </submittedName>
</protein>
<name>A0A420UY19_9ACTN</name>
<feature type="compositionally biased region" description="Low complexity" evidence="1">
    <location>
        <begin position="217"/>
        <end position="227"/>
    </location>
</feature>
<evidence type="ECO:0000256" key="1">
    <source>
        <dbReference type="SAM" id="MobiDB-lite"/>
    </source>
</evidence>
<reference evidence="2 3" key="1">
    <citation type="journal article" date="2014" name="Genome Announc.">
        <title>Draft Genome Sequence of Streptomyces fradiae ATCC 19609, a Strain Highly Sensitive to Antibiotics.</title>
        <authorList>
            <person name="Bekker O.B."/>
            <person name="Klimina K.M."/>
            <person name="Vatlin A.A."/>
            <person name="Zakharevich N.V."/>
            <person name="Kasianov A.S."/>
            <person name="Danilenko V.N."/>
        </authorList>
    </citation>
    <scope>NUCLEOTIDE SEQUENCE [LARGE SCALE GENOMIC DNA]</scope>
    <source>
        <strain evidence="2 3">ATCC 19609</strain>
    </source>
</reference>
<feature type="region of interest" description="Disordered" evidence="1">
    <location>
        <begin position="155"/>
        <end position="238"/>
    </location>
</feature>
<evidence type="ECO:0000313" key="2">
    <source>
        <dbReference type="EMBL" id="RKM92627.1"/>
    </source>
</evidence>
<dbReference type="OrthoDB" id="4338793at2"/>
<comment type="caution">
    <text evidence="2">The sequence shown here is derived from an EMBL/GenBank/DDBJ whole genome shotgun (WGS) entry which is preliminary data.</text>
</comment>
<feature type="region of interest" description="Disordered" evidence="1">
    <location>
        <begin position="406"/>
        <end position="445"/>
    </location>
</feature>
<proteinExistence type="predicted"/>
<keyword evidence="3" id="KW-1185">Reference proteome</keyword>
<dbReference type="AlphaFoldDB" id="A0A420UY19"/>
<sequence length="445" mass="47500">MLDASKLQHPLIRDCVDALVERRGGLVVYDQGMGGRETLVAASARIAAATGTPLTIIDAEPFRVSTARLIEELGPVEHTFLSPAQAAHWPTGFQPAGVLAIHADVLRDPALLGPLHAAARETARTGHLVIARHSYGSTSLDPHAAQVRQLRVADFLPSPTTPGHSNGPDEPGPLARAAERAAERLASQEQQPLTWPRTPHEAETWIPADPSQRPGRLARQAQQQPTRLRPPTPNTPMATYLSKESLRQLQEFWKTMRPGQEGAAAPGQDRASTPGRADGAEGPATAQADPGAPDSAGVFAEQQTSARDAIAGGGMGSASSPPQMFWVGQPPPADPEFKEWARAFAHEPSVDELTSPPRELSSAERISAEELEELYAALENPDRAAAVRQMAALLTAESEERVREVAARMQASGTTAATADDRAARQHPQGHETAALQPPHHRPGQ</sequence>
<dbReference type="Proteomes" id="UP000028058">
    <property type="component" value="Unassembled WGS sequence"/>
</dbReference>
<dbReference type="EMBL" id="JNAD02000013">
    <property type="protein sequence ID" value="RKM92627.1"/>
    <property type="molecule type" value="Genomic_DNA"/>
</dbReference>
<dbReference type="RefSeq" id="WP_050364032.1">
    <property type="nucleotide sequence ID" value="NZ_JNAD02000013.1"/>
</dbReference>
<gene>
    <name evidence="2" type="ORF">SFRA_024895</name>
</gene>